<sequence>MDFFPSPLKDWRGGVCFELYLIMVDGCWLGTRLHFMDEANSFAGSLICMCREESARQAIRIARSNFGIVFGSHGLVTCERPSNQLVLEMLNH</sequence>
<dbReference type="WBParaSite" id="TTAC_0000662701-mRNA-1">
    <property type="protein sequence ID" value="TTAC_0000662701-mRNA-1"/>
    <property type="gene ID" value="TTAC_0000662701"/>
</dbReference>
<keyword evidence="2" id="KW-1185">Reference proteome</keyword>
<proteinExistence type="predicted"/>
<reference evidence="1 2" key="2">
    <citation type="submission" date="2018-11" db="EMBL/GenBank/DDBJ databases">
        <authorList>
            <consortium name="Pathogen Informatics"/>
        </authorList>
    </citation>
    <scope>NUCLEOTIDE SEQUENCE [LARGE SCALE GENOMIC DNA]</scope>
</reference>
<organism evidence="3">
    <name type="scientific">Hydatigena taeniaeformis</name>
    <name type="common">Feline tapeworm</name>
    <name type="synonym">Taenia taeniaeformis</name>
    <dbReference type="NCBI Taxonomy" id="6205"/>
    <lineage>
        <taxon>Eukaryota</taxon>
        <taxon>Metazoa</taxon>
        <taxon>Spiralia</taxon>
        <taxon>Lophotrochozoa</taxon>
        <taxon>Platyhelminthes</taxon>
        <taxon>Cestoda</taxon>
        <taxon>Eucestoda</taxon>
        <taxon>Cyclophyllidea</taxon>
        <taxon>Taeniidae</taxon>
        <taxon>Hydatigera</taxon>
    </lineage>
</organism>
<dbReference type="AlphaFoldDB" id="A0A0R3X0H0"/>
<evidence type="ECO:0000313" key="2">
    <source>
        <dbReference type="Proteomes" id="UP000274429"/>
    </source>
</evidence>
<dbReference type="EMBL" id="UYWX01020311">
    <property type="protein sequence ID" value="VDM30846.1"/>
    <property type="molecule type" value="Genomic_DNA"/>
</dbReference>
<reference evidence="3" key="1">
    <citation type="submission" date="2017-02" db="UniProtKB">
        <authorList>
            <consortium name="WormBaseParasite"/>
        </authorList>
    </citation>
    <scope>IDENTIFICATION</scope>
</reference>
<accession>A0A0R3X0H0</accession>
<name>A0A0R3X0H0_HYDTA</name>
<protein>
    <submittedName>
        <fullName evidence="3">RNase H domain-containing protein</fullName>
    </submittedName>
</protein>
<evidence type="ECO:0000313" key="1">
    <source>
        <dbReference type="EMBL" id="VDM30846.1"/>
    </source>
</evidence>
<dbReference type="Proteomes" id="UP000274429">
    <property type="component" value="Unassembled WGS sequence"/>
</dbReference>
<gene>
    <name evidence="1" type="ORF">TTAC_LOCUS6612</name>
</gene>
<evidence type="ECO:0000313" key="3">
    <source>
        <dbReference type="WBParaSite" id="TTAC_0000662701-mRNA-1"/>
    </source>
</evidence>